<protein>
    <submittedName>
        <fullName evidence="1">Uncharacterized protein</fullName>
    </submittedName>
</protein>
<gene>
    <name evidence="1" type="ORF">S01H1_60248</name>
</gene>
<evidence type="ECO:0000313" key="1">
    <source>
        <dbReference type="EMBL" id="GAG19168.1"/>
    </source>
</evidence>
<feature type="non-terminal residue" evidence="1">
    <location>
        <position position="1"/>
    </location>
</feature>
<dbReference type="EMBL" id="BARS01039463">
    <property type="protein sequence ID" value="GAG19168.1"/>
    <property type="molecule type" value="Genomic_DNA"/>
</dbReference>
<sequence length="116" mass="12080">NAASYTDDQIVGKVNSASANITRAGCIEGTAASALDSDDIGEGSSNLYDTGAPPTDNEVVTAVNNATNSITREAALSQDDLNIVKTNPAGSEFKIKNIHRDVTGKMDVEYDDVAES</sequence>
<accession>X0W3H3</accession>
<reference evidence="1" key="1">
    <citation type="journal article" date="2014" name="Front. Microbiol.">
        <title>High frequency of phylogenetically diverse reductive dehalogenase-homologous genes in deep subseafloor sedimentary metagenomes.</title>
        <authorList>
            <person name="Kawai M."/>
            <person name="Futagami T."/>
            <person name="Toyoda A."/>
            <person name="Takaki Y."/>
            <person name="Nishi S."/>
            <person name="Hori S."/>
            <person name="Arai W."/>
            <person name="Tsubouchi T."/>
            <person name="Morono Y."/>
            <person name="Uchiyama I."/>
            <person name="Ito T."/>
            <person name="Fujiyama A."/>
            <person name="Inagaki F."/>
            <person name="Takami H."/>
        </authorList>
    </citation>
    <scope>NUCLEOTIDE SEQUENCE</scope>
    <source>
        <strain evidence="1">Expedition CK06-06</strain>
    </source>
</reference>
<comment type="caution">
    <text evidence="1">The sequence shown here is derived from an EMBL/GenBank/DDBJ whole genome shotgun (WGS) entry which is preliminary data.</text>
</comment>
<name>X0W3H3_9ZZZZ</name>
<proteinExistence type="predicted"/>
<dbReference type="AlphaFoldDB" id="X0W3H3"/>
<organism evidence="1">
    <name type="scientific">marine sediment metagenome</name>
    <dbReference type="NCBI Taxonomy" id="412755"/>
    <lineage>
        <taxon>unclassified sequences</taxon>
        <taxon>metagenomes</taxon>
        <taxon>ecological metagenomes</taxon>
    </lineage>
</organism>